<dbReference type="RefSeq" id="WP_090733262.1">
    <property type="nucleotide sequence ID" value="NZ_FOHO01000003.1"/>
</dbReference>
<protein>
    <submittedName>
        <fullName evidence="2">Hint domain-containing protein</fullName>
    </submittedName>
</protein>
<evidence type="ECO:0000259" key="1">
    <source>
        <dbReference type="Pfam" id="PF13403"/>
    </source>
</evidence>
<dbReference type="EMBL" id="FOHO01000003">
    <property type="protein sequence ID" value="SET17364.1"/>
    <property type="molecule type" value="Genomic_DNA"/>
</dbReference>
<accession>A0A1I0CE93</accession>
<organism evidence="2 3">
    <name type="scientific">Paracoccus homiensis</name>
    <dbReference type="NCBI Taxonomy" id="364199"/>
    <lineage>
        <taxon>Bacteria</taxon>
        <taxon>Pseudomonadati</taxon>
        <taxon>Pseudomonadota</taxon>
        <taxon>Alphaproteobacteria</taxon>
        <taxon>Rhodobacterales</taxon>
        <taxon>Paracoccaceae</taxon>
        <taxon>Paracoccus</taxon>
    </lineage>
</organism>
<sequence length="387" mass="42518">MNYLITMLTLSQPIPAGTSGTERYMPWVRTSGTLNLTGAQLGTVTVSDDDPELNSGFYSGTSETDQSLVSDTVLSAGTPGEVTFTAGTRLSNFIGSIIRHVDADGNRFDYAVVYPRSYQPGELGTELGGRYTVMVFPYSATNAANDPIPHQEFDPTLSFRFLSQAQLRADDDGQMMTPQDVQCFAEDTIIDTLLGARAIQNLRPGDLIRTRDNGMRWLRWIGRTVLSPRRLAAAPHLRPIRIRAGALGPGMPASDLTVSPQHRILVKSVIAQRMFGEDEILVAAKHLLDMPGVGVVDGQTGVTYYHMLFDDHEILRSNGAWTESLYVGPYAISTMGAQARREVTELFPQLADPGFQPVAARRLLSGREGRQLARRHHKNGKRLIGQC</sequence>
<dbReference type="InterPro" id="IPR028992">
    <property type="entry name" value="Hedgehog/Intein_dom"/>
</dbReference>
<dbReference type="Pfam" id="PF13403">
    <property type="entry name" value="Hint_2"/>
    <property type="match status" value="1"/>
</dbReference>
<dbReference type="AlphaFoldDB" id="A0A1I0CE93"/>
<reference evidence="2 3" key="1">
    <citation type="submission" date="2016-10" db="EMBL/GenBank/DDBJ databases">
        <authorList>
            <person name="de Groot N.N."/>
        </authorList>
    </citation>
    <scope>NUCLEOTIDE SEQUENCE [LARGE SCALE GENOMIC DNA]</scope>
    <source>
        <strain evidence="2 3">DSM 17862</strain>
    </source>
</reference>
<dbReference type="InterPro" id="IPR036844">
    <property type="entry name" value="Hint_dom_sf"/>
</dbReference>
<keyword evidence="3" id="KW-1185">Reference proteome</keyword>
<proteinExistence type="predicted"/>
<feature type="domain" description="Hedgehog/Intein (Hint)" evidence="1">
    <location>
        <begin position="183"/>
        <end position="328"/>
    </location>
</feature>
<gene>
    <name evidence="2" type="ORF">SAMN04489858_103270</name>
</gene>
<dbReference type="STRING" id="364199.SAMN04489858_103270"/>
<dbReference type="SUPFAM" id="SSF51294">
    <property type="entry name" value="Hedgehog/intein (Hint) domain"/>
    <property type="match status" value="1"/>
</dbReference>
<evidence type="ECO:0000313" key="3">
    <source>
        <dbReference type="Proteomes" id="UP000199180"/>
    </source>
</evidence>
<evidence type="ECO:0000313" key="2">
    <source>
        <dbReference type="EMBL" id="SET17364.1"/>
    </source>
</evidence>
<dbReference type="Proteomes" id="UP000199180">
    <property type="component" value="Unassembled WGS sequence"/>
</dbReference>
<name>A0A1I0CE93_9RHOB</name>
<dbReference type="OrthoDB" id="6305173at2"/>